<feature type="region of interest" description="Disordered" evidence="10">
    <location>
        <begin position="470"/>
        <end position="511"/>
    </location>
</feature>
<dbReference type="GO" id="GO:0009247">
    <property type="term" value="P:glycolipid biosynthetic process"/>
    <property type="evidence" value="ECO:0007669"/>
    <property type="project" value="InterPro"/>
</dbReference>
<dbReference type="Gene3D" id="3.40.50.300">
    <property type="entry name" value="P-loop containing nucleotide triphosphate hydrolases"/>
    <property type="match status" value="1"/>
</dbReference>
<name>A0A3M6TWL9_POCDA</name>
<keyword evidence="4 11" id="KW-0812">Transmembrane</keyword>
<evidence type="ECO:0000256" key="4">
    <source>
        <dbReference type="ARBA" id="ARBA00022692"/>
    </source>
</evidence>
<keyword evidence="3" id="KW-0808">Transferase</keyword>
<comment type="subcellular location">
    <subcellularLocation>
        <location evidence="1">Golgi apparatus membrane</location>
        <topology evidence="1">Single-pass type II membrane protein</topology>
    </subcellularLocation>
</comment>
<evidence type="ECO:0000256" key="2">
    <source>
        <dbReference type="ARBA" id="ARBA00008124"/>
    </source>
</evidence>
<comment type="similarity">
    <text evidence="2">Belongs to the galactose-3-O-sulfotransferase family.</text>
</comment>
<dbReference type="GO" id="GO:0001733">
    <property type="term" value="F:galactosylceramide sulfotransferase activity"/>
    <property type="evidence" value="ECO:0007669"/>
    <property type="project" value="InterPro"/>
</dbReference>
<dbReference type="PANTHER" id="PTHR14647:SF85">
    <property type="entry name" value="GALACTOSYLCERAMIDE SULFOTRANSFERASE-LIKE"/>
    <property type="match status" value="1"/>
</dbReference>
<evidence type="ECO:0000256" key="10">
    <source>
        <dbReference type="SAM" id="MobiDB-lite"/>
    </source>
</evidence>
<evidence type="ECO:0000256" key="5">
    <source>
        <dbReference type="ARBA" id="ARBA00022968"/>
    </source>
</evidence>
<reference evidence="12 13" key="1">
    <citation type="journal article" date="2018" name="Sci. Rep.">
        <title>Comparative analysis of the Pocillopora damicornis genome highlights role of immune system in coral evolution.</title>
        <authorList>
            <person name="Cunning R."/>
            <person name="Bay R.A."/>
            <person name="Gillette P."/>
            <person name="Baker A.C."/>
            <person name="Traylor-Knowles N."/>
        </authorList>
    </citation>
    <scope>NUCLEOTIDE SEQUENCE [LARGE SCALE GENOMIC DNA]</scope>
    <source>
        <strain evidence="12">RSMAS</strain>
        <tissue evidence="12">Whole animal</tissue>
    </source>
</reference>
<feature type="transmembrane region" description="Helical" evidence="11">
    <location>
        <begin position="12"/>
        <end position="31"/>
    </location>
</feature>
<dbReference type="Proteomes" id="UP000275408">
    <property type="component" value="Unassembled WGS sequence"/>
</dbReference>
<protein>
    <recommendedName>
        <fullName evidence="14">Galactosylceramide sulfotransferase</fullName>
    </recommendedName>
</protein>
<evidence type="ECO:0008006" key="14">
    <source>
        <dbReference type="Google" id="ProtNLM"/>
    </source>
</evidence>
<evidence type="ECO:0000256" key="11">
    <source>
        <dbReference type="SAM" id="Phobius"/>
    </source>
</evidence>
<dbReference type="InterPro" id="IPR009729">
    <property type="entry name" value="Gal-3-0_sulfotransfrase"/>
</dbReference>
<gene>
    <name evidence="12" type="ORF">pdam_00004126</name>
</gene>
<feature type="compositionally biased region" description="Low complexity" evidence="10">
    <location>
        <begin position="475"/>
        <end position="487"/>
    </location>
</feature>
<dbReference type="OrthoDB" id="514299at2759"/>
<comment type="caution">
    <text evidence="12">The sequence shown here is derived from an EMBL/GenBank/DDBJ whole genome shotgun (WGS) entry which is preliminary data.</text>
</comment>
<dbReference type="OMA" id="PICYMIS"/>
<sequence>MRVASRLNRFRVRCVHLVFCGIIFCAIYIVLYRDLGISLPAAELYNKPVEVPLRFRVADGWVWKDDIDYSGTVRNMINTNVIDKTESNQSNNELPPSVAQDTGLDYGQGRYLELEGVEDYILWQKGYMEPTKKQVNRKIRSCKKAIQNVLFLKTHYTGSDVVANILNRFADLRNLRIALPSGGLSTFYWPSRFHWKYVDIMLLDGTLPNILCNHARFNGDVMDEIMQSQTAFITILRDPVSHFEVTFRNLDFQEILEMGDQQYPFLKFLENPRKYIGRAIQRKRFKDSLNLIKNGMFFDLGLRTTDYHKPEMVRDAILDIDDKFTLVLIYEYLDESLVMLKRKLCWELDDVVYLKFHYQLHGGRTYQNTSGNITEQIYRWNNADTMLYQFFNETLWNEIRLEGKEFFEELHEFRTKHKEMEHDCLGKSMNLAKIQLNQAVSSLNRYLCEKMLYRDIEYLHYFRRKMENNKRRTPTNSIGSGNGSSTILTQGSAVKPPLQRNETDTGSVSKR</sequence>
<dbReference type="InterPro" id="IPR027417">
    <property type="entry name" value="P-loop_NTPase"/>
</dbReference>
<keyword evidence="7" id="KW-0333">Golgi apparatus</keyword>
<dbReference type="EMBL" id="RCHS01002783">
    <property type="protein sequence ID" value="RMX45741.1"/>
    <property type="molecule type" value="Genomic_DNA"/>
</dbReference>
<dbReference type="GO" id="GO:0000139">
    <property type="term" value="C:Golgi membrane"/>
    <property type="evidence" value="ECO:0007669"/>
    <property type="project" value="UniProtKB-SubCell"/>
</dbReference>
<dbReference type="SUPFAM" id="SSF52540">
    <property type="entry name" value="P-loop containing nucleoside triphosphate hydrolases"/>
    <property type="match status" value="1"/>
</dbReference>
<dbReference type="PANTHER" id="PTHR14647">
    <property type="entry name" value="GALACTOSE-3-O-SULFOTRANSFERASE"/>
    <property type="match status" value="1"/>
</dbReference>
<proteinExistence type="inferred from homology"/>
<keyword evidence="9" id="KW-0325">Glycoprotein</keyword>
<evidence type="ECO:0000256" key="6">
    <source>
        <dbReference type="ARBA" id="ARBA00022989"/>
    </source>
</evidence>
<evidence type="ECO:0000256" key="7">
    <source>
        <dbReference type="ARBA" id="ARBA00023034"/>
    </source>
</evidence>
<dbReference type="Pfam" id="PF06990">
    <property type="entry name" value="Gal-3-0_sulfotr"/>
    <property type="match status" value="1"/>
</dbReference>
<evidence type="ECO:0000256" key="9">
    <source>
        <dbReference type="ARBA" id="ARBA00023180"/>
    </source>
</evidence>
<keyword evidence="6 11" id="KW-1133">Transmembrane helix</keyword>
<evidence type="ECO:0000313" key="12">
    <source>
        <dbReference type="EMBL" id="RMX45741.1"/>
    </source>
</evidence>
<evidence type="ECO:0000256" key="1">
    <source>
        <dbReference type="ARBA" id="ARBA00004323"/>
    </source>
</evidence>
<evidence type="ECO:0000256" key="8">
    <source>
        <dbReference type="ARBA" id="ARBA00023136"/>
    </source>
</evidence>
<keyword evidence="5" id="KW-0735">Signal-anchor</keyword>
<accession>A0A3M6TWL9</accession>
<keyword evidence="8 11" id="KW-0472">Membrane</keyword>
<dbReference type="AlphaFoldDB" id="A0A3M6TWL9"/>
<keyword evidence="13" id="KW-1185">Reference proteome</keyword>
<evidence type="ECO:0000313" key="13">
    <source>
        <dbReference type="Proteomes" id="UP000275408"/>
    </source>
</evidence>
<evidence type="ECO:0000256" key="3">
    <source>
        <dbReference type="ARBA" id="ARBA00022679"/>
    </source>
</evidence>
<organism evidence="12 13">
    <name type="scientific">Pocillopora damicornis</name>
    <name type="common">Cauliflower coral</name>
    <name type="synonym">Millepora damicornis</name>
    <dbReference type="NCBI Taxonomy" id="46731"/>
    <lineage>
        <taxon>Eukaryota</taxon>
        <taxon>Metazoa</taxon>
        <taxon>Cnidaria</taxon>
        <taxon>Anthozoa</taxon>
        <taxon>Hexacorallia</taxon>
        <taxon>Scleractinia</taxon>
        <taxon>Astrocoeniina</taxon>
        <taxon>Pocilloporidae</taxon>
        <taxon>Pocillopora</taxon>
    </lineage>
</organism>